<comment type="subcellular location">
    <subcellularLocation>
        <location evidence="1">Cell membrane</location>
        <topology evidence="1">Multi-pass membrane protein</topology>
    </subcellularLocation>
</comment>
<dbReference type="SUPFAM" id="SSF103473">
    <property type="entry name" value="MFS general substrate transporter"/>
    <property type="match status" value="1"/>
</dbReference>
<dbReference type="PROSITE" id="PS00216">
    <property type="entry name" value="SUGAR_TRANSPORT_1"/>
    <property type="match status" value="2"/>
</dbReference>
<comment type="caution">
    <text evidence="11">The sequence shown here is derived from an EMBL/GenBank/DDBJ whole genome shotgun (WGS) entry which is preliminary data.</text>
</comment>
<dbReference type="InterPro" id="IPR020846">
    <property type="entry name" value="MFS_dom"/>
</dbReference>
<comment type="similarity">
    <text evidence="2 8">Belongs to the major facilitator superfamily. Sugar transporter (TC 2.A.1.1) family.</text>
</comment>
<keyword evidence="6 9" id="KW-1133">Transmembrane helix</keyword>
<dbReference type="NCBIfam" id="TIGR00879">
    <property type="entry name" value="SP"/>
    <property type="match status" value="1"/>
</dbReference>
<feature type="transmembrane region" description="Helical" evidence="9">
    <location>
        <begin position="89"/>
        <end position="108"/>
    </location>
</feature>
<gene>
    <name evidence="11" type="ORF">DFQ02_106117</name>
</gene>
<keyword evidence="3 8" id="KW-0813">Transport</keyword>
<name>A0A3D9HDF1_9FLAO</name>
<evidence type="ECO:0000256" key="7">
    <source>
        <dbReference type="ARBA" id="ARBA00023136"/>
    </source>
</evidence>
<proteinExistence type="inferred from homology"/>
<dbReference type="InterPro" id="IPR005828">
    <property type="entry name" value="MFS_sugar_transport-like"/>
</dbReference>
<organism evidence="11 12">
    <name type="scientific">Seonamhaeicola aphaedonensis</name>
    <dbReference type="NCBI Taxonomy" id="1461338"/>
    <lineage>
        <taxon>Bacteria</taxon>
        <taxon>Pseudomonadati</taxon>
        <taxon>Bacteroidota</taxon>
        <taxon>Flavobacteriia</taxon>
        <taxon>Flavobacteriales</taxon>
        <taxon>Flavobacteriaceae</taxon>
    </lineage>
</organism>
<evidence type="ECO:0000313" key="11">
    <source>
        <dbReference type="EMBL" id="RED47490.1"/>
    </source>
</evidence>
<evidence type="ECO:0000313" key="12">
    <source>
        <dbReference type="Proteomes" id="UP000256629"/>
    </source>
</evidence>
<dbReference type="OrthoDB" id="9783823at2"/>
<feature type="domain" description="Major facilitator superfamily (MFS) profile" evidence="10">
    <location>
        <begin position="23"/>
        <end position="456"/>
    </location>
</feature>
<reference evidence="11 12" key="1">
    <citation type="submission" date="2018-07" db="EMBL/GenBank/DDBJ databases">
        <title>Genomic Encyclopedia of Type Strains, Phase III (KMG-III): the genomes of soil and plant-associated and newly described type strains.</title>
        <authorList>
            <person name="Whitman W."/>
        </authorList>
    </citation>
    <scope>NUCLEOTIDE SEQUENCE [LARGE SCALE GENOMIC DNA]</scope>
    <source>
        <strain evidence="11 12">CECT 8487</strain>
    </source>
</reference>
<dbReference type="EMBL" id="QRDX01000006">
    <property type="protein sequence ID" value="RED47490.1"/>
    <property type="molecule type" value="Genomic_DNA"/>
</dbReference>
<dbReference type="PROSITE" id="PS50850">
    <property type="entry name" value="MFS"/>
    <property type="match status" value="1"/>
</dbReference>
<feature type="transmembrane region" description="Helical" evidence="9">
    <location>
        <begin position="314"/>
        <end position="332"/>
    </location>
</feature>
<evidence type="ECO:0000256" key="6">
    <source>
        <dbReference type="ARBA" id="ARBA00022989"/>
    </source>
</evidence>
<keyword evidence="12" id="KW-1185">Reference proteome</keyword>
<dbReference type="Pfam" id="PF00083">
    <property type="entry name" value="Sugar_tr"/>
    <property type="match status" value="1"/>
</dbReference>
<dbReference type="PROSITE" id="PS00217">
    <property type="entry name" value="SUGAR_TRANSPORT_2"/>
    <property type="match status" value="1"/>
</dbReference>
<accession>A0A3D9HDF1</accession>
<dbReference type="AlphaFoldDB" id="A0A3D9HDF1"/>
<feature type="transmembrane region" description="Helical" evidence="9">
    <location>
        <begin position="191"/>
        <end position="213"/>
    </location>
</feature>
<evidence type="ECO:0000256" key="3">
    <source>
        <dbReference type="ARBA" id="ARBA00022448"/>
    </source>
</evidence>
<dbReference type="CDD" id="cd17359">
    <property type="entry name" value="MFS_XylE_like"/>
    <property type="match status" value="1"/>
</dbReference>
<dbReference type="InterPro" id="IPR050814">
    <property type="entry name" value="Myo-inositol_Transporter"/>
</dbReference>
<evidence type="ECO:0000256" key="9">
    <source>
        <dbReference type="SAM" id="Phobius"/>
    </source>
</evidence>
<keyword evidence="7 9" id="KW-0472">Membrane</keyword>
<feature type="transmembrane region" description="Helical" evidence="9">
    <location>
        <begin position="339"/>
        <end position="360"/>
    </location>
</feature>
<dbReference type="InterPro" id="IPR005829">
    <property type="entry name" value="Sugar_transporter_CS"/>
</dbReference>
<feature type="transmembrane region" description="Helical" evidence="9">
    <location>
        <begin position="431"/>
        <end position="449"/>
    </location>
</feature>
<dbReference type="PRINTS" id="PR00171">
    <property type="entry name" value="SUGRTRNSPORT"/>
</dbReference>
<keyword evidence="4" id="KW-1003">Cell membrane</keyword>
<evidence type="ECO:0000256" key="5">
    <source>
        <dbReference type="ARBA" id="ARBA00022692"/>
    </source>
</evidence>
<evidence type="ECO:0000256" key="2">
    <source>
        <dbReference type="ARBA" id="ARBA00010992"/>
    </source>
</evidence>
<keyword evidence="5 9" id="KW-0812">Transmembrane</keyword>
<feature type="transmembrane region" description="Helical" evidence="9">
    <location>
        <begin position="18"/>
        <end position="36"/>
    </location>
</feature>
<feature type="transmembrane region" description="Helical" evidence="9">
    <location>
        <begin position="114"/>
        <end position="135"/>
    </location>
</feature>
<feature type="transmembrane region" description="Helical" evidence="9">
    <location>
        <begin position="56"/>
        <end position="77"/>
    </location>
</feature>
<dbReference type="PANTHER" id="PTHR48020">
    <property type="entry name" value="PROTON MYO-INOSITOL COTRANSPORTER"/>
    <property type="match status" value="1"/>
</dbReference>
<dbReference type="InterPro" id="IPR047984">
    <property type="entry name" value="XylE-like"/>
</dbReference>
<protein>
    <submittedName>
        <fullName evidence="11">Sugar porter (SP) family MFS transporter</fullName>
    </submittedName>
</protein>
<evidence type="ECO:0000256" key="8">
    <source>
        <dbReference type="RuleBase" id="RU003346"/>
    </source>
</evidence>
<dbReference type="InterPro" id="IPR003663">
    <property type="entry name" value="Sugar/inositol_transpt"/>
</dbReference>
<evidence type="ECO:0000259" key="10">
    <source>
        <dbReference type="PROSITE" id="PS50850"/>
    </source>
</evidence>
<evidence type="ECO:0000256" key="4">
    <source>
        <dbReference type="ARBA" id="ARBA00022475"/>
    </source>
</evidence>
<dbReference type="InterPro" id="IPR036259">
    <property type="entry name" value="MFS_trans_sf"/>
</dbReference>
<dbReference type="Gene3D" id="1.20.1250.20">
    <property type="entry name" value="MFS general substrate transporter like domains"/>
    <property type="match status" value="2"/>
</dbReference>
<dbReference type="RefSeq" id="WP_116524465.1">
    <property type="nucleotide sequence ID" value="NZ_QRDX01000006.1"/>
</dbReference>
<feature type="transmembrane region" description="Helical" evidence="9">
    <location>
        <begin position="147"/>
        <end position="165"/>
    </location>
</feature>
<feature type="transmembrane region" description="Helical" evidence="9">
    <location>
        <begin position="271"/>
        <end position="294"/>
    </location>
</feature>
<dbReference type="GO" id="GO:0022857">
    <property type="term" value="F:transmembrane transporter activity"/>
    <property type="evidence" value="ECO:0007669"/>
    <property type="project" value="InterPro"/>
</dbReference>
<feature type="transmembrane region" description="Helical" evidence="9">
    <location>
        <begin position="366"/>
        <end position="391"/>
    </location>
</feature>
<dbReference type="Proteomes" id="UP000256629">
    <property type="component" value="Unassembled WGS sequence"/>
</dbReference>
<dbReference type="GO" id="GO:0005886">
    <property type="term" value="C:plasma membrane"/>
    <property type="evidence" value="ECO:0007669"/>
    <property type="project" value="UniProtKB-SubCell"/>
</dbReference>
<dbReference type="PANTHER" id="PTHR48020:SF12">
    <property type="entry name" value="PROTON MYO-INOSITOL COTRANSPORTER"/>
    <property type="match status" value="1"/>
</dbReference>
<evidence type="ECO:0000256" key="1">
    <source>
        <dbReference type="ARBA" id="ARBA00004651"/>
    </source>
</evidence>
<feature type="transmembrane region" description="Helical" evidence="9">
    <location>
        <begin position="403"/>
        <end position="425"/>
    </location>
</feature>
<sequence length="471" mass="51511">MVNNFFSKKQAEQKAGNSFLVFIAVTASVGGFLFGYDTAVVSGTIGLVKAQFELDAIMEGWFVSSALVGCIGGVLVAGELSDRIGRKKTLILSGFLFSLSALGCMIPETHSELVFYRILGGIGVGIASILSPLYISEVSPAHLRGRMVALYQLAIAVGILSAYFTNAWLLDLGDSTDIQQGFLHEIFVEEVWRSMFGLESIPAILFFLTLFFIPESPRWLSSKDRNQEAKIILERIEGNVIADEDIRSIKSAIAKEEKGTWNILFHPGIRVAMFVGILLAILSQFTGINAIIYYGPRILEEAGLKLSEALGGQVFIGFINVVATIFTIWKIDSFGRKKLLLAGVSGMALSLTTIGILFLFNLTSGSLVLIFILVFCASFSIGFGPVVWVLLSEIYPTNVRGRAMSLATFSLWIGTAVIGQVVPWMLETLGASWTFFVFAICCIPVPFILKKIPETKGMSLEDIESVWQKDE</sequence>